<dbReference type="RefSeq" id="XP_720935.2">
    <property type="nucleotide sequence ID" value="XM_715842.2"/>
</dbReference>
<gene>
    <name evidence="11" type="ordered locus">CAALFM_C204100WA</name>
    <name evidence="10" type="ordered locus">orf19.8431</name>
</gene>
<keyword evidence="3 9" id="KW-0812">Transmembrane</keyword>
<evidence type="ECO:0000256" key="3">
    <source>
        <dbReference type="ARBA" id="ARBA00022692"/>
    </source>
</evidence>
<feature type="compositionally biased region" description="Polar residues" evidence="8">
    <location>
        <begin position="96"/>
        <end position="114"/>
    </location>
</feature>
<proteinExistence type="predicted"/>
<dbReference type="AlphaFoldDB" id="A0A1D8PH25"/>
<accession>A0A1D8PH25</accession>
<evidence type="ECO:0000256" key="5">
    <source>
        <dbReference type="ARBA" id="ARBA00023054"/>
    </source>
</evidence>
<dbReference type="PANTHER" id="PTHR14360:SF12">
    <property type="entry name" value="MOZ PROTEIN REPRESENTS A CHROMATIN-ASSOCIATED ACETYLTRANSFERASE"/>
    <property type="match status" value="1"/>
</dbReference>
<feature type="region of interest" description="Disordered" evidence="8">
    <location>
        <begin position="96"/>
        <end position="143"/>
    </location>
</feature>
<reference evidence="11 12" key="2">
    <citation type="journal article" date="2007" name="Genome Biol.">
        <title>Assembly of the Candida albicans genome into sixteen supercontigs aligned on the eight chromosomes.</title>
        <authorList>
            <person name="van het Hoog M."/>
            <person name="Rast T.J."/>
            <person name="Martchenko M."/>
            <person name="Grindle S."/>
            <person name="Dignard D."/>
            <person name="Hogues H."/>
            <person name="Cuomo C."/>
            <person name="Berriman M."/>
            <person name="Scherer S."/>
            <person name="Magee B.B."/>
            <person name="Whiteway M."/>
            <person name="Chibana H."/>
            <person name="Nantel A."/>
            <person name="Magee P.T."/>
        </authorList>
    </citation>
    <scope>GENOME REANNOTATION</scope>
    <source>
        <strain evidence="12">SC5314 / ATCC MYA-2876</strain>
    </source>
</reference>
<dbReference type="InterPro" id="IPR024461">
    <property type="entry name" value="CCDC90-like"/>
</dbReference>
<keyword evidence="6" id="KW-0496">Mitochondrion</keyword>
<feature type="transmembrane region" description="Helical" evidence="9">
    <location>
        <begin position="318"/>
        <end position="338"/>
    </location>
</feature>
<dbReference type="GO" id="GO:0016020">
    <property type="term" value="C:membrane"/>
    <property type="evidence" value="ECO:0007669"/>
    <property type="project" value="UniProtKB-SubCell"/>
</dbReference>
<evidence type="ECO:0000313" key="11">
    <source>
        <dbReference type="EMBL" id="AOW27436.1"/>
    </source>
</evidence>
<dbReference type="EMBL" id="CP017624">
    <property type="protein sequence ID" value="AOW27436.1"/>
    <property type="molecule type" value="Genomic_DNA"/>
</dbReference>
<dbReference type="Proteomes" id="UP000000559">
    <property type="component" value="Chromosome 2"/>
</dbReference>
<dbReference type="VEuPathDB" id="FungiDB:C2_04100W_A"/>
<dbReference type="eggNOG" id="ENOG502S831">
    <property type="taxonomic scope" value="Eukaryota"/>
</dbReference>
<dbReference type="OrthoDB" id="5424147at2759"/>
<evidence type="ECO:0000256" key="6">
    <source>
        <dbReference type="ARBA" id="ARBA00023128"/>
    </source>
</evidence>
<evidence type="ECO:0000256" key="1">
    <source>
        <dbReference type="ARBA" id="ARBA00004173"/>
    </source>
</evidence>
<evidence type="ECO:0000313" key="10">
    <source>
        <dbReference type="CGD" id="CAL0000182979"/>
    </source>
</evidence>
<dbReference type="KEGG" id="cal:CAALFM_C204100WA"/>
<reference evidence="11 12" key="3">
    <citation type="journal article" date="2013" name="Genome Biol.">
        <title>Assembly of a phased diploid Candida albicans genome facilitates allele-specific measurements and provides a simple model for repeat and indel structure.</title>
        <authorList>
            <person name="Muzzey D."/>
            <person name="Schwartz K."/>
            <person name="Weissman J.S."/>
            <person name="Sherlock G."/>
        </authorList>
    </citation>
    <scope>NUCLEOTIDE SEQUENCE [LARGE SCALE GENOMIC DNA]</scope>
    <source>
        <strain evidence="12">SC5314 / ATCC MYA-2876</strain>
    </source>
</reference>
<evidence type="ECO:0000256" key="2">
    <source>
        <dbReference type="ARBA" id="ARBA00004370"/>
    </source>
</evidence>
<name>A0A1D8PH25_CANAL</name>
<evidence type="ECO:0000313" key="12">
    <source>
        <dbReference type="Proteomes" id="UP000000559"/>
    </source>
</evidence>
<dbReference type="GeneID" id="3637379"/>
<dbReference type="InParanoid" id="A0A1D8PH25"/>
<keyword evidence="12" id="KW-1185">Reference proteome</keyword>
<dbReference type="CGD" id="CAL0000182979">
    <property type="gene designation" value="orf19.8431"/>
</dbReference>
<dbReference type="STRING" id="237561.A0A1D8PH25"/>
<dbReference type="SMR" id="A0A1D8PH25"/>
<protein>
    <submittedName>
        <fullName evidence="11">Uncharacterized protein</fullName>
    </submittedName>
</protein>
<comment type="subcellular location">
    <subcellularLocation>
        <location evidence="2">Membrane</location>
    </subcellularLocation>
    <subcellularLocation>
        <location evidence="1">Mitochondrion</location>
    </subcellularLocation>
</comment>
<dbReference type="GO" id="GO:0005739">
    <property type="term" value="C:mitochondrion"/>
    <property type="evidence" value="ECO:0000318"/>
    <property type="project" value="GO_Central"/>
</dbReference>
<keyword evidence="5" id="KW-0175">Coiled coil</keyword>
<dbReference type="PANTHER" id="PTHR14360">
    <property type="entry name" value="PROTEIN FMP32, MITOCHONDRIAL"/>
    <property type="match status" value="1"/>
</dbReference>
<feature type="compositionally biased region" description="Polar residues" evidence="8">
    <location>
        <begin position="131"/>
        <end position="140"/>
    </location>
</feature>
<evidence type="ECO:0000256" key="4">
    <source>
        <dbReference type="ARBA" id="ARBA00022989"/>
    </source>
</evidence>
<evidence type="ECO:0000256" key="8">
    <source>
        <dbReference type="SAM" id="MobiDB-lite"/>
    </source>
</evidence>
<dbReference type="Pfam" id="PF07798">
    <property type="entry name" value="CCDC90-like"/>
    <property type="match status" value="1"/>
</dbReference>
<dbReference type="Gene3D" id="1.20.5.340">
    <property type="match status" value="1"/>
</dbReference>
<evidence type="ECO:0000256" key="9">
    <source>
        <dbReference type="SAM" id="Phobius"/>
    </source>
</evidence>
<sequence>VVNFSYQKNKNLELKIYQQTKYILITSINTHPCSYPKLPTDFMIRSCLVRIGNIPSVTPSLHSTPFYTKKLLHPLLIHSSFIRKFSSCRPEFQAVPSLNNDKPLKNTQSSQKNGNNEKDTNSKEEQKVEDNATNTDTLSSGKVLPEGVSKDEFLTEIFGNLDPYIDTYSIYKQLREAEFTPEQSDQIISLLVHQLNSKLTKLSTIYAQNFELENEQYLFESAQQEIRVDITRSRDQHINELIALINILERDFNVINDELNNDYLKLKNDSQVAINEGKSENTLNSKKLFLRIQEANHKITTELNSDIKSEIESLRWYLSRWGLITLLVSLFSGLIIFYNTKRRNVTKEAKKDFAPLVIREPSEYEDDDYHTELDRGSV</sequence>
<feature type="non-terminal residue" evidence="11">
    <location>
        <position position="1"/>
    </location>
</feature>
<keyword evidence="7 9" id="KW-0472">Membrane</keyword>
<reference evidence="11 12" key="1">
    <citation type="journal article" date="2004" name="Proc. Natl. Acad. Sci. U.S.A.">
        <title>The diploid genome sequence of Candida albicans.</title>
        <authorList>
            <person name="Jones T."/>
            <person name="Federspiel N.A."/>
            <person name="Chibana H."/>
            <person name="Dungan J."/>
            <person name="Kalman S."/>
            <person name="Magee B.B."/>
            <person name="Newport G."/>
            <person name="Thorstenson Y.R."/>
            <person name="Agabian N."/>
            <person name="Magee P.T."/>
            <person name="Davis R.W."/>
            <person name="Scherer S."/>
        </authorList>
    </citation>
    <scope>NUCLEOTIDE SEQUENCE [LARGE SCALE GENOMIC DNA]</scope>
    <source>
        <strain evidence="12">SC5314 / ATCC MYA-2876</strain>
    </source>
</reference>
<feature type="compositionally biased region" description="Basic and acidic residues" evidence="8">
    <location>
        <begin position="115"/>
        <end position="130"/>
    </location>
</feature>
<keyword evidence="4 9" id="KW-1133">Transmembrane helix</keyword>
<organism evidence="11 12">
    <name type="scientific">Candida albicans (strain SC5314 / ATCC MYA-2876)</name>
    <name type="common">Yeast</name>
    <dbReference type="NCBI Taxonomy" id="237561"/>
    <lineage>
        <taxon>Eukaryota</taxon>
        <taxon>Fungi</taxon>
        <taxon>Dikarya</taxon>
        <taxon>Ascomycota</taxon>
        <taxon>Saccharomycotina</taxon>
        <taxon>Pichiomycetes</taxon>
        <taxon>Debaryomycetaceae</taxon>
        <taxon>Candida/Lodderomyces clade</taxon>
        <taxon>Candida</taxon>
    </lineage>
</organism>
<evidence type="ECO:0000256" key="7">
    <source>
        <dbReference type="ARBA" id="ARBA00023136"/>
    </source>
</evidence>